<dbReference type="RefSeq" id="WP_085877100.1">
    <property type="nucleotide sequence ID" value="NZ_FWFZ01000001.1"/>
</dbReference>
<dbReference type="InterPro" id="IPR011032">
    <property type="entry name" value="GroES-like_sf"/>
</dbReference>
<proteinExistence type="inferred from homology"/>
<evidence type="ECO:0000259" key="8">
    <source>
        <dbReference type="Pfam" id="PF08240"/>
    </source>
</evidence>
<name>A0A1Y5REZ8_9RHOB</name>
<comment type="cofactor">
    <cofactor evidence="1 6">
        <name>Zn(2+)</name>
        <dbReference type="ChEBI" id="CHEBI:29105"/>
    </cofactor>
</comment>
<protein>
    <submittedName>
        <fullName evidence="9">Putative zinc-type alcohol dehydrogenase-like protein YjmD</fullName>
        <ecNumber evidence="9">1.-.-.-</ecNumber>
    </submittedName>
</protein>
<dbReference type="PANTHER" id="PTHR43161">
    <property type="entry name" value="SORBITOL DEHYDROGENASE"/>
    <property type="match status" value="1"/>
</dbReference>
<evidence type="ECO:0000259" key="7">
    <source>
        <dbReference type="Pfam" id="PF00107"/>
    </source>
</evidence>
<dbReference type="SUPFAM" id="SSF50129">
    <property type="entry name" value="GroES-like"/>
    <property type="match status" value="1"/>
</dbReference>
<sequence length="337" mass="34535">MRAVRLHAAGDLRVERIAPPVRPSDHEVTLAVTMAGICGSDLHNYRTGAWISRAPSVAGHEFTGVVTAAGPGVEHVAIGQRVIVYSRHTCGICPACRDGVGQVCADLGFLGEVIDGGFAEAVTLPGRNVLPAPDVPDRHLAMAEPLAVALHALGLAAVPEGAGIVITGCGPIGALSALLARRMGHRVAVLDRNATRAAHVAAHTGAEVVDLDSLSGRRVRHAIETTGNPGVIRGLLGAIAGASRITLVGIGAPAAVIDPVHLVEREIALQGSRAFRTQELARIAGMLPALSAELDPFIAAEIALEDVPATFAEMTARGSDGIKTLIRCAPPGATTAG</sequence>
<dbReference type="EMBL" id="FWFZ01000001">
    <property type="protein sequence ID" value="SLN15026.1"/>
    <property type="molecule type" value="Genomic_DNA"/>
</dbReference>
<keyword evidence="3 6" id="KW-0479">Metal-binding</keyword>
<feature type="domain" description="Alcohol dehydrogenase-like C-terminal" evidence="7">
    <location>
        <begin position="171"/>
        <end position="281"/>
    </location>
</feature>
<dbReference type="Proteomes" id="UP000193900">
    <property type="component" value="Unassembled WGS sequence"/>
</dbReference>
<evidence type="ECO:0000256" key="3">
    <source>
        <dbReference type="ARBA" id="ARBA00022723"/>
    </source>
</evidence>
<comment type="similarity">
    <text evidence="2 6">Belongs to the zinc-containing alcohol dehydrogenase family.</text>
</comment>
<evidence type="ECO:0000256" key="1">
    <source>
        <dbReference type="ARBA" id="ARBA00001947"/>
    </source>
</evidence>
<evidence type="ECO:0000313" key="10">
    <source>
        <dbReference type="Proteomes" id="UP000193900"/>
    </source>
</evidence>
<keyword evidence="5 9" id="KW-0560">Oxidoreductase</keyword>
<dbReference type="InterPro" id="IPR013154">
    <property type="entry name" value="ADH-like_N"/>
</dbReference>
<keyword evidence="4 6" id="KW-0862">Zinc</keyword>
<dbReference type="Pfam" id="PF08240">
    <property type="entry name" value="ADH_N"/>
    <property type="match status" value="1"/>
</dbReference>
<evidence type="ECO:0000256" key="5">
    <source>
        <dbReference type="ARBA" id="ARBA00023002"/>
    </source>
</evidence>
<gene>
    <name evidence="9" type="primary">yjmD</name>
    <name evidence="9" type="ORF">ROA7023_00167</name>
</gene>
<keyword evidence="10" id="KW-1185">Reference proteome</keyword>
<organism evidence="9 10">
    <name type="scientific">Roseisalinus antarcticus</name>
    <dbReference type="NCBI Taxonomy" id="254357"/>
    <lineage>
        <taxon>Bacteria</taxon>
        <taxon>Pseudomonadati</taxon>
        <taxon>Pseudomonadota</taxon>
        <taxon>Alphaproteobacteria</taxon>
        <taxon>Rhodobacterales</taxon>
        <taxon>Roseobacteraceae</taxon>
        <taxon>Roseisalinus</taxon>
    </lineage>
</organism>
<evidence type="ECO:0000313" key="9">
    <source>
        <dbReference type="EMBL" id="SLN15026.1"/>
    </source>
</evidence>
<dbReference type="GO" id="GO:0016491">
    <property type="term" value="F:oxidoreductase activity"/>
    <property type="evidence" value="ECO:0007669"/>
    <property type="project" value="UniProtKB-KW"/>
</dbReference>
<dbReference type="Gene3D" id="3.40.50.720">
    <property type="entry name" value="NAD(P)-binding Rossmann-like Domain"/>
    <property type="match status" value="1"/>
</dbReference>
<dbReference type="InterPro" id="IPR002328">
    <property type="entry name" value="ADH_Zn_CS"/>
</dbReference>
<reference evidence="9 10" key="1">
    <citation type="submission" date="2017-03" db="EMBL/GenBank/DDBJ databases">
        <authorList>
            <person name="Afonso C.L."/>
            <person name="Miller P.J."/>
            <person name="Scott M.A."/>
            <person name="Spackman E."/>
            <person name="Goraichik I."/>
            <person name="Dimitrov K.M."/>
            <person name="Suarez D.L."/>
            <person name="Swayne D.E."/>
        </authorList>
    </citation>
    <scope>NUCLEOTIDE SEQUENCE [LARGE SCALE GENOMIC DNA]</scope>
    <source>
        <strain evidence="9 10">CECT 7023</strain>
    </source>
</reference>
<dbReference type="GO" id="GO:0008270">
    <property type="term" value="F:zinc ion binding"/>
    <property type="evidence" value="ECO:0007669"/>
    <property type="project" value="InterPro"/>
</dbReference>
<feature type="domain" description="Alcohol dehydrogenase-like N-terminal" evidence="8">
    <location>
        <begin position="25"/>
        <end position="134"/>
    </location>
</feature>
<evidence type="ECO:0000256" key="4">
    <source>
        <dbReference type="ARBA" id="ARBA00022833"/>
    </source>
</evidence>
<dbReference type="PROSITE" id="PS00059">
    <property type="entry name" value="ADH_ZINC"/>
    <property type="match status" value="1"/>
</dbReference>
<accession>A0A1Y5REZ8</accession>
<dbReference type="OrthoDB" id="9809185at2"/>
<dbReference type="InterPro" id="IPR013149">
    <property type="entry name" value="ADH-like_C"/>
</dbReference>
<dbReference type="InterPro" id="IPR036291">
    <property type="entry name" value="NAD(P)-bd_dom_sf"/>
</dbReference>
<dbReference type="Gene3D" id="3.90.180.10">
    <property type="entry name" value="Medium-chain alcohol dehydrogenases, catalytic domain"/>
    <property type="match status" value="1"/>
</dbReference>
<dbReference type="SUPFAM" id="SSF51735">
    <property type="entry name" value="NAD(P)-binding Rossmann-fold domains"/>
    <property type="match status" value="1"/>
</dbReference>
<dbReference type="EC" id="1.-.-.-" evidence="9"/>
<evidence type="ECO:0000256" key="6">
    <source>
        <dbReference type="RuleBase" id="RU361277"/>
    </source>
</evidence>
<dbReference type="AlphaFoldDB" id="A0A1Y5REZ8"/>
<dbReference type="Pfam" id="PF00107">
    <property type="entry name" value="ADH_zinc_N"/>
    <property type="match status" value="1"/>
</dbReference>
<evidence type="ECO:0000256" key="2">
    <source>
        <dbReference type="ARBA" id="ARBA00008072"/>
    </source>
</evidence>